<feature type="transmembrane region" description="Helical" evidence="8">
    <location>
        <begin position="366"/>
        <end position="384"/>
    </location>
</feature>
<evidence type="ECO:0000256" key="1">
    <source>
        <dbReference type="ARBA" id="ARBA00004141"/>
    </source>
</evidence>
<evidence type="ECO:0000313" key="10">
    <source>
        <dbReference type="Proteomes" id="UP001230188"/>
    </source>
</evidence>
<feature type="transmembrane region" description="Helical" evidence="8">
    <location>
        <begin position="134"/>
        <end position="157"/>
    </location>
</feature>
<evidence type="ECO:0000256" key="7">
    <source>
        <dbReference type="SAM" id="MobiDB-lite"/>
    </source>
</evidence>
<feature type="transmembrane region" description="Helical" evidence="8">
    <location>
        <begin position="404"/>
        <end position="421"/>
    </location>
</feature>
<feature type="transmembrane region" description="Helical" evidence="8">
    <location>
        <begin position="433"/>
        <end position="455"/>
    </location>
</feature>
<dbReference type="InterPro" id="IPR039309">
    <property type="entry name" value="BT1"/>
</dbReference>
<dbReference type="AlphaFoldDB" id="A0AAD7XNJ4"/>
<dbReference type="Proteomes" id="UP001230188">
    <property type="component" value="Unassembled WGS sequence"/>
</dbReference>
<accession>A0AAD7XNJ4</accession>
<feature type="transmembrane region" description="Helical" evidence="8">
    <location>
        <begin position="586"/>
        <end position="610"/>
    </location>
</feature>
<dbReference type="PANTHER" id="PTHR31585">
    <property type="entry name" value="FOLATE-BIOPTERIN TRANSPORTER 1, CHLOROPLASTIC"/>
    <property type="match status" value="1"/>
</dbReference>
<dbReference type="PANTHER" id="PTHR31585:SF5">
    <property type="entry name" value="RNA-BINDING S4 DOMAIN-CONTAINING PROTEIN"/>
    <property type="match status" value="1"/>
</dbReference>
<feature type="transmembrane region" description="Helical" evidence="8">
    <location>
        <begin position="169"/>
        <end position="187"/>
    </location>
</feature>
<proteinExistence type="inferred from homology"/>
<dbReference type="Pfam" id="PF03092">
    <property type="entry name" value="BT1"/>
    <property type="match status" value="2"/>
</dbReference>
<feature type="transmembrane region" description="Helical" evidence="8">
    <location>
        <begin position="546"/>
        <end position="566"/>
    </location>
</feature>
<feature type="region of interest" description="Disordered" evidence="7">
    <location>
        <begin position="629"/>
        <end position="648"/>
    </location>
</feature>
<evidence type="ECO:0000256" key="2">
    <source>
        <dbReference type="ARBA" id="ARBA00007015"/>
    </source>
</evidence>
<dbReference type="SUPFAM" id="SSF103473">
    <property type="entry name" value="MFS general substrate transporter"/>
    <property type="match status" value="2"/>
</dbReference>
<evidence type="ECO:0000256" key="3">
    <source>
        <dbReference type="ARBA" id="ARBA00022448"/>
    </source>
</evidence>
<evidence type="ECO:0000256" key="4">
    <source>
        <dbReference type="ARBA" id="ARBA00022692"/>
    </source>
</evidence>
<dbReference type="EMBL" id="JAQMWT010000381">
    <property type="protein sequence ID" value="KAJ8602355.1"/>
    <property type="molecule type" value="Genomic_DNA"/>
</dbReference>
<feature type="transmembrane region" description="Helical" evidence="8">
    <location>
        <begin position="294"/>
        <end position="320"/>
    </location>
</feature>
<gene>
    <name evidence="9" type="ORF">CTAYLR_004242</name>
</gene>
<keyword evidence="3" id="KW-0813">Transport</keyword>
<feature type="transmembrane region" description="Helical" evidence="8">
    <location>
        <begin position="264"/>
        <end position="282"/>
    </location>
</feature>
<sequence length="648" mass="70568">MQSNSSPSRVTAAVRRVALAFGSVPSSPMFAWLRRRDEAATEGFPLLVRRPRSFDSRGTTASKDCDDAAAVWREQRLKERYAAAQRSAKRLLRSAPPSSTWGLYAQYFCVGVVYNGLPSTLYGFYLMYLNVPGYVYASASTAIALPWSLKFVLGAINDCVPIGGLRRKPYMIVGWCVCALGLVSLAMTPLPEPYWCVDDDAGRYATTAEPCNPFAPEEAAKFTALMIVSSFGYCVSDVAADGLTVTLARREPLAERGRLQTTIYMVRSMGQICSIVLVGLGMNSPRYGGSFRVGLTYAQICGILAVVATAMIPISTYLVVEPTDDHNIPPKTDDLEATPNLSARVRRAVTIREYAKSVWTLLRSRAMFACILYQFITPSLGMVYTTAAPEVKQHWAGVHVLQNAAFSLIGYVLFAAGLWLVKSTSLIQKSWRLMLLATTVFLNLMDMPFAFLTVFDVVRNQYFFMGEEVVVEIPNAVNFVVSTFVIVEMAEGGNEGIVYGLLTTMGNLGGPVSNAISNQIFGLFEPDLSDNRNYVRDAVSFRSVVAASYVVTYLFSAASLATLPLLPNQKEDAQRRKKDWPRRDAYAITSLVLVAAAFTYGFLMNVLVVFPETACYRFVGGPGCGDATNDDDGGGGGGATVSPPPATG</sequence>
<evidence type="ECO:0000256" key="6">
    <source>
        <dbReference type="ARBA" id="ARBA00023136"/>
    </source>
</evidence>
<evidence type="ECO:0000256" key="5">
    <source>
        <dbReference type="ARBA" id="ARBA00022989"/>
    </source>
</evidence>
<dbReference type="GO" id="GO:0016020">
    <property type="term" value="C:membrane"/>
    <property type="evidence" value="ECO:0007669"/>
    <property type="project" value="UniProtKB-SubCell"/>
</dbReference>
<comment type="caution">
    <text evidence="9">The sequence shown here is derived from an EMBL/GenBank/DDBJ whole genome shotgun (WGS) entry which is preliminary data.</text>
</comment>
<keyword evidence="6 8" id="KW-0472">Membrane</keyword>
<organism evidence="9 10">
    <name type="scientific">Chrysophaeum taylorii</name>
    <dbReference type="NCBI Taxonomy" id="2483200"/>
    <lineage>
        <taxon>Eukaryota</taxon>
        <taxon>Sar</taxon>
        <taxon>Stramenopiles</taxon>
        <taxon>Ochrophyta</taxon>
        <taxon>Pelagophyceae</taxon>
        <taxon>Pelagomonadales</taxon>
        <taxon>Pelagomonadaceae</taxon>
        <taxon>Chrysophaeum</taxon>
    </lineage>
</organism>
<keyword evidence="5 8" id="KW-1133">Transmembrane helix</keyword>
<comment type="subcellular location">
    <subcellularLocation>
        <location evidence="1">Membrane</location>
        <topology evidence="1">Multi-pass membrane protein</topology>
    </subcellularLocation>
</comment>
<keyword evidence="10" id="KW-1185">Reference proteome</keyword>
<evidence type="ECO:0000256" key="8">
    <source>
        <dbReference type="SAM" id="Phobius"/>
    </source>
</evidence>
<keyword evidence="4 8" id="KW-0812">Transmembrane</keyword>
<dbReference type="InterPro" id="IPR036259">
    <property type="entry name" value="MFS_trans_sf"/>
</dbReference>
<reference evidence="9" key="1">
    <citation type="submission" date="2023-01" db="EMBL/GenBank/DDBJ databases">
        <title>Metagenome sequencing of chrysophaentin producing Chrysophaeum taylorii.</title>
        <authorList>
            <person name="Davison J."/>
            <person name="Bewley C."/>
        </authorList>
    </citation>
    <scope>NUCLEOTIDE SEQUENCE</scope>
    <source>
        <strain evidence="9">NIES-1699</strain>
    </source>
</reference>
<feature type="transmembrane region" description="Helical" evidence="8">
    <location>
        <begin position="103"/>
        <end position="128"/>
    </location>
</feature>
<feature type="transmembrane region" description="Helical" evidence="8">
    <location>
        <begin position="222"/>
        <end position="243"/>
    </location>
</feature>
<evidence type="ECO:0000313" key="9">
    <source>
        <dbReference type="EMBL" id="KAJ8602355.1"/>
    </source>
</evidence>
<comment type="similarity">
    <text evidence="2">Belongs to the major facilitator superfamily. Folate-biopterin transporter (TC 2.A.71) family.</text>
</comment>
<protein>
    <recommendedName>
        <fullName evidence="11">Folate-Biopterin Transporter (FBT) Family</fullName>
    </recommendedName>
</protein>
<name>A0AAD7XNJ4_9STRA</name>
<evidence type="ECO:0008006" key="11">
    <source>
        <dbReference type="Google" id="ProtNLM"/>
    </source>
</evidence>
<dbReference type="Gene3D" id="1.20.1250.20">
    <property type="entry name" value="MFS general substrate transporter like domains"/>
    <property type="match status" value="1"/>
</dbReference>